<dbReference type="EC" id="2.8.1.-" evidence="4"/>
<comment type="caution">
    <text evidence="4">The sequence shown here is derived from an EMBL/GenBank/DDBJ whole genome shotgun (WGS) entry which is preliminary data.</text>
</comment>
<evidence type="ECO:0000313" key="4">
    <source>
        <dbReference type="EMBL" id="MFB9887675.1"/>
    </source>
</evidence>
<dbReference type="EMBL" id="JBHLZN010000005">
    <property type="protein sequence ID" value="MFB9887675.1"/>
    <property type="molecule type" value="Genomic_DNA"/>
</dbReference>
<dbReference type="InterPro" id="IPR045078">
    <property type="entry name" value="TST/MPST-like"/>
</dbReference>
<evidence type="ECO:0000313" key="5">
    <source>
        <dbReference type="Proteomes" id="UP001589628"/>
    </source>
</evidence>
<name>A0ABV5ZEG9_9GAMM</name>
<keyword evidence="1 4" id="KW-0808">Transferase</keyword>
<evidence type="ECO:0000256" key="2">
    <source>
        <dbReference type="ARBA" id="ARBA00022737"/>
    </source>
</evidence>
<dbReference type="PANTHER" id="PTHR11364:SF27">
    <property type="entry name" value="SULFURTRANSFERASE"/>
    <property type="match status" value="1"/>
</dbReference>
<proteinExistence type="predicted"/>
<dbReference type="Pfam" id="PF00581">
    <property type="entry name" value="Rhodanese"/>
    <property type="match status" value="2"/>
</dbReference>
<dbReference type="PANTHER" id="PTHR11364">
    <property type="entry name" value="THIOSULFATE SULFERTANSFERASE"/>
    <property type="match status" value="1"/>
</dbReference>
<sequence length="281" mass="31101">MNPHTLIDVSTLQAHLQHEDWCILDCRFNLTDTEAGRRAYQQGHIPGARYAHLDQDLSGPLTPGSGRHPLPQPSDFLHRVQQWGIRADTQVVAYDDMGGAMAARLWWLLKSLGHAKVAVLNGGWQAWLTASAAQQQEIPPCVQSDFQPQAALLGQRSLAEVLAQLKEQRWMLVDARAPERFRGEVEPLDPVAGHIPGALNRPLQLNLQADGRFKSVDQLRAEWQQLLGERSPKEVVHYCGSGVTACHNLLAMEHAGLSGSRLYPGSWSEWCQDPGRPVATG</sequence>
<dbReference type="CDD" id="cd01449">
    <property type="entry name" value="TST_Repeat_2"/>
    <property type="match status" value="1"/>
</dbReference>
<dbReference type="Gene3D" id="3.40.250.10">
    <property type="entry name" value="Rhodanese-like domain"/>
    <property type="match status" value="2"/>
</dbReference>
<dbReference type="InterPro" id="IPR036873">
    <property type="entry name" value="Rhodanese-like_dom_sf"/>
</dbReference>
<dbReference type="CDD" id="cd01448">
    <property type="entry name" value="TST_Repeat_1"/>
    <property type="match status" value="1"/>
</dbReference>
<dbReference type="Proteomes" id="UP001589628">
    <property type="component" value="Unassembled WGS sequence"/>
</dbReference>
<feature type="domain" description="Rhodanese" evidence="3">
    <location>
        <begin position="17"/>
        <end position="136"/>
    </location>
</feature>
<reference evidence="4 5" key="1">
    <citation type="submission" date="2024-09" db="EMBL/GenBank/DDBJ databases">
        <authorList>
            <person name="Sun Q."/>
            <person name="Mori K."/>
        </authorList>
    </citation>
    <scope>NUCLEOTIDE SEQUENCE [LARGE SCALE GENOMIC DNA]</scope>
    <source>
        <strain evidence="4 5">ATCC 51285</strain>
    </source>
</reference>
<dbReference type="SUPFAM" id="SSF52821">
    <property type="entry name" value="Rhodanese/Cell cycle control phosphatase"/>
    <property type="match status" value="2"/>
</dbReference>
<organism evidence="4 5">
    <name type="scientific">Balneatrix alpica</name>
    <dbReference type="NCBI Taxonomy" id="75684"/>
    <lineage>
        <taxon>Bacteria</taxon>
        <taxon>Pseudomonadati</taxon>
        <taxon>Pseudomonadota</taxon>
        <taxon>Gammaproteobacteria</taxon>
        <taxon>Oceanospirillales</taxon>
        <taxon>Balneatrichaceae</taxon>
        <taxon>Balneatrix</taxon>
    </lineage>
</organism>
<keyword evidence="5" id="KW-1185">Reference proteome</keyword>
<keyword evidence="2" id="KW-0677">Repeat</keyword>
<dbReference type="InterPro" id="IPR001763">
    <property type="entry name" value="Rhodanese-like_dom"/>
</dbReference>
<evidence type="ECO:0000259" key="3">
    <source>
        <dbReference type="PROSITE" id="PS50206"/>
    </source>
</evidence>
<protein>
    <submittedName>
        <fullName evidence="4">Sulfurtransferase</fullName>
        <ecNumber evidence="4">2.8.1.-</ecNumber>
    </submittedName>
</protein>
<dbReference type="PROSITE" id="PS50206">
    <property type="entry name" value="RHODANESE_3"/>
    <property type="match status" value="2"/>
</dbReference>
<evidence type="ECO:0000256" key="1">
    <source>
        <dbReference type="ARBA" id="ARBA00022679"/>
    </source>
</evidence>
<dbReference type="RefSeq" id="WP_027312097.1">
    <property type="nucleotide sequence ID" value="NZ_JBHLZN010000005.1"/>
</dbReference>
<accession>A0ABV5ZEG9</accession>
<dbReference type="SMART" id="SM00450">
    <property type="entry name" value="RHOD"/>
    <property type="match status" value="2"/>
</dbReference>
<dbReference type="GO" id="GO:0016740">
    <property type="term" value="F:transferase activity"/>
    <property type="evidence" value="ECO:0007669"/>
    <property type="project" value="UniProtKB-KW"/>
</dbReference>
<feature type="domain" description="Rhodanese" evidence="3">
    <location>
        <begin position="166"/>
        <end position="279"/>
    </location>
</feature>
<gene>
    <name evidence="4" type="ORF">ACFFLH_14760</name>
</gene>